<dbReference type="InterPro" id="IPR036779">
    <property type="entry name" value="LysM_dom_sf"/>
</dbReference>
<sequence>MLASCGGKGLRWTPEYHTVRSGETLYAIAWRYDVDYRTLARWNGLGDGTLIRPGQKIHLSGPPGGLSVPTAETRNDDSSAVVSPVAVAAAPKWRWPTDGRVVLSFGESPKTQSGIRIKGRAGQSVFAAAGGQVVYAGSGLIGFGQLLIIKHNASYLTAYGYNSVLLVKEGQRLTSGQTIARMGKASSQQPALHFEIRRDGKPVDPLKYLPRR</sequence>
<feature type="domain" description="LysM" evidence="2">
    <location>
        <begin position="15"/>
        <end position="59"/>
    </location>
</feature>
<protein>
    <recommendedName>
        <fullName evidence="2">LysM domain-containing protein</fullName>
    </recommendedName>
</protein>
<dbReference type="CDD" id="cd12797">
    <property type="entry name" value="M23_peptidase"/>
    <property type="match status" value="1"/>
</dbReference>
<dbReference type="GO" id="GO:0004222">
    <property type="term" value="F:metalloendopeptidase activity"/>
    <property type="evidence" value="ECO:0007669"/>
    <property type="project" value="TreeGrafter"/>
</dbReference>
<dbReference type="Pfam" id="PF01551">
    <property type="entry name" value="Peptidase_M23"/>
    <property type="match status" value="1"/>
</dbReference>
<organism evidence="3">
    <name type="scientific">marine metagenome</name>
    <dbReference type="NCBI Taxonomy" id="408172"/>
    <lineage>
        <taxon>unclassified sequences</taxon>
        <taxon>metagenomes</taxon>
        <taxon>ecological metagenomes</taxon>
    </lineage>
</organism>
<reference evidence="3" key="1">
    <citation type="submission" date="2018-05" db="EMBL/GenBank/DDBJ databases">
        <authorList>
            <person name="Lanie J.A."/>
            <person name="Ng W.-L."/>
            <person name="Kazmierczak K.M."/>
            <person name="Andrzejewski T.M."/>
            <person name="Davidsen T.M."/>
            <person name="Wayne K.J."/>
            <person name="Tettelin H."/>
            <person name="Glass J.I."/>
            <person name="Rusch D."/>
            <person name="Podicherti R."/>
            <person name="Tsui H.-C.T."/>
            <person name="Winkler M.E."/>
        </authorList>
    </citation>
    <scope>NUCLEOTIDE SEQUENCE</scope>
</reference>
<proteinExistence type="inferred from homology"/>
<dbReference type="PANTHER" id="PTHR21666:SF263">
    <property type="entry name" value="MUREIN HYDROLASE ACTIVATOR NLPD"/>
    <property type="match status" value="1"/>
</dbReference>
<comment type="similarity">
    <text evidence="1">Belongs to the E.coli NlpD/Haemophilus LppB family.</text>
</comment>
<dbReference type="SMART" id="SM00257">
    <property type="entry name" value="LysM"/>
    <property type="match status" value="1"/>
</dbReference>
<evidence type="ECO:0000256" key="1">
    <source>
        <dbReference type="ARBA" id="ARBA00038420"/>
    </source>
</evidence>
<dbReference type="PROSITE" id="PS51782">
    <property type="entry name" value="LYSM"/>
    <property type="match status" value="1"/>
</dbReference>
<dbReference type="Gene3D" id="2.70.70.10">
    <property type="entry name" value="Glucose Permease (Domain IIA)"/>
    <property type="match status" value="1"/>
</dbReference>
<dbReference type="EMBL" id="UINC01021144">
    <property type="protein sequence ID" value="SVA88082.1"/>
    <property type="molecule type" value="Genomic_DNA"/>
</dbReference>
<dbReference type="Pfam" id="PF01476">
    <property type="entry name" value="LysM"/>
    <property type="match status" value="1"/>
</dbReference>
<dbReference type="InterPro" id="IPR011055">
    <property type="entry name" value="Dup_hybrid_motif"/>
</dbReference>
<dbReference type="SUPFAM" id="SSF51261">
    <property type="entry name" value="Duplicated hybrid motif"/>
    <property type="match status" value="1"/>
</dbReference>
<dbReference type="CDD" id="cd00118">
    <property type="entry name" value="LysM"/>
    <property type="match status" value="1"/>
</dbReference>
<dbReference type="AlphaFoldDB" id="A0A381ZGW7"/>
<accession>A0A381ZGW7</accession>
<dbReference type="InterPro" id="IPR018392">
    <property type="entry name" value="LysM"/>
</dbReference>
<evidence type="ECO:0000259" key="2">
    <source>
        <dbReference type="PROSITE" id="PS51782"/>
    </source>
</evidence>
<evidence type="ECO:0000313" key="3">
    <source>
        <dbReference type="EMBL" id="SVA88082.1"/>
    </source>
</evidence>
<gene>
    <name evidence="3" type="ORF">METZ01_LOCUS140936</name>
</gene>
<name>A0A381ZGW7_9ZZZZ</name>
<dbReference type="InterPro" id="IPR050570">
    <property type="entry name" value="Cell_wall_metabolism_enzyme"/>
</dbReference>
<dbReference type="Gene3D" id="3.10.350.10">
    <property type="entry name" value="LysM domain"/>
    <property type="match status" value="1"/>
</dbReference>
<dbReference type="PANTHER" id="PTHR21666">
    <property type="entry name" value="PEPTIDASE-RELATED"/>
    <property type="match status" value="1"/>
</dbReference>
<dbReference type="InterPro" id="IPR016047">
    <property type="entry name" value="M23ase_b-sheet_dom"/>
</dbReference>